<keyword evidence="5" id="KW-0406">Ion transport</keyword>
<keyword evidence="4" id="KW-0812">Transmembrane</keyword>
<evidence type="ECO:0000256" key="8">
    <source>
        <dbReference type="ARBA" id="ARBA00023237"/>
    </source>
</evidence>
<evidence type="ECO:0000256" key="5">
    <source>
        <dbReference type="ARBA" id="ARBA00023065"/>
    </source>
</evidence>
<evidence type="ECO:0000256" key="1">
    <source>
        <dbReference type="ARBA" id="ARBA00004571"/>
    </source>
</evidence>
<dbReference type="CDD" id="cd07185">
    <property type="entry name" value="OmpA_C-like"/>
    <property type="match status" value="1"/>
</dbReference>
<keyword evidence="3" id="KW-1134">Transmembrane beta strand</keyword>
<evidence type="ECO:0000256" key="6">
    <source>
        <dbReference type="ARBA" id="ARBA00023114"/>
    </source>
</evidence>
<accession>A0ABV8JTG3</accession>
<dbReference type="InterPro" id="IPR006665">
    <property type="entry name" value="OmpA-like"/>
</dbReference>
<dbReference type="PROSITE" id="PS51123">
    <property type="entry name" value="OMPA_2"/>
    <property type="match status" value="1"/>
</dbReference>
<dbReference type="PANTHER" id="PTHR30329">
    <property type="entry name" value="STATOR ELEMENT OF FLAGELLAR MOTOR COMPLEX"/>
    <property type="match status" value="1"/>
</dbReference>
<organism evidence="12 13">
    <name type="scientific">Euzebyella saccharophila</name>
    <dbReference type="NCBI Taxonomy" id="679664"/>
    <lineage>
        <taxon>Bacteria</taxon>
        <taxon>Pseudomonadati</taxon>
        <taxon>Bacteroidota</taxon>
        <taxon>Flavobacteriia</taxon>
        <taxon>Flavobacteriales</taxon>
        <taxon>Flavobacteriaceae</taxon>
        <taxon>Euzebyella</taxon>
    </lineage>
</organism>
<dbReference type="EMBL" id="JBHSAW010000025">
    <property type="protein sequence ID" value="MFC4097914.1"/>
    <property type="molecule type" value="Genomic_DNA"/>
</dbReference>
<proteinExistence type="predicted"/>
<dbReference type="Gene3D" id="2.40.160.20">
    <property type="match status" value="1"/>
</dbReference>
<dbReference type="SUPFAM" id="SSF103088">
    <property type="entry name" value="OmpA-like"/>
    <property type="match status" value="1"/>
</dbReference>
<evidence type="ECO:0000256" key="4">
    <source>
        <dbReference type="ARBA" id="ARBA00022692"/>
    </source>
</evidence>
<dbReference type="InterPro" id="IPR006664">
    <property type="entry name" value="OMP_bac"/>
</dbReference>
<dbReference type="Gene3D" id="3.30.1330.60">
    <property type="entry name" value="OmpA-like domain"/>
    <property type="match status" value="1"/>
</dbReference>
<dbReference type="PRINTS" id="PR01021">
    <property type="entry name" value="OMPADOMAIN"/>
</dbReference>
<evidence type="ECO:0000256" key="2">
    <source>
        <dbReference type="ARBA" id="ARBA00022448"/>
    </source>
</evidence>
<reference evidence="13" key="1">
    <citation type="journal article" date="2019" name="Int. J. Syst. Evol. Microbiol.">
        <title>The Global Catalogue of Microorganisms (GCM) 10K type strain sequencing project: providing services to taxonomists for standard genome sequencing and annotation.</title>
        <authorList>
            <consortium name="The Broad Institute Genomics Platform"/>
            <consortium name="The Broad Institute Genome Sequencing Center for Infectious Disease"/>
            <person name="Wu L."/>
            <person name="Ma J."/>
        </authorList>
    </citation>
    <scope>NUCLEOTIDE SEQUENCE [LARGE SCALE GENOMIC DNA]</scope>
    <source>
        <strain evidence="13">CECT 7477</strain>
    </source>
</reference>
<dbReference type="InterPro" id="IPR036737">
    <property type="entry name" value="OmpA-like_sf"/>
</dbReference>
<evidence type="ECO:0000313" key="13">
    <source>
        <dbReference type="Proteomes" id="UP001595814"/>
    </source>
</evidence>
<keyword evidence="2" id="KW-0813">Transport</keyword>
<keyword evidence="13" id="KW-1185">Reference proteome</keyword>
<keyword evidence="6" id="KW-0626">Porin</keyword>
<comment type="subcellular location">
    <subcellularLocation>
        <location evidence="1">Cell outer membrane</location>
        <topology evidence="1">Multi-pass membrane protein</topology>
    </subcellularLocation>
</comment>
<dbReference type="InterPro" id="IPR050330">
    <property type="entry name" value="Bact_OuterMem_StrucFunc"/>
</dbReference>
<sequence>MKNLAILSILVFFISQLSIFSQELGPNLELTSRDSIIERSWHVGIGLNAVDDSGDMFDELLAVDSQWNYVYFPSRINLGRYFKSGIGVDAIATYNKYQVGKLIEGSINTVEKDYYAIDSRVTYDLMKVFKKDSWFDPYVGVGLGYTKADNVGRGTYNAVIGFRTWISERFGIDFNSTGKWRISNDNATNHLQHGVGVVYRFGIEKVLNESGEEKLALMEALEKEKQRQLDSLNQVEKEKELARKLEMERALAQQRAEEEAKKAARENLLKEIELQMEGLGNAYFDLNSSYLNKNAKTVLIGLAAMMEKYPQLELEISSHADSRGSETYNQWLSERRVNRTLEFLKKQGVPETRLHGESFGESQLLNDCDDHTYCPEDKHQINRRSEFKIVNY</sequence>
<feature type="domain" description="OmpA-like" evidence="11">
    <location>
        <begin position="271"/>
        <end position="392"/>
    </location>
</feature>
<comment type="caution">
    <text evidence="12">The sequence shown here is derived from an EMBL/GenBank/DDBJ whole genome shotgun (WGS) entry which is preliminary data.</text>
</comment>
<dbReference type="PANTHER" id="PTHR30329:SF21">
    <property type="entry name" value="LIPOPROTEIN YIAD-RELATED"/>
    <property type="match status" value="1"/>
</dbReference>
<feature type="coiled-coil region" evidence="10">
    <location>
        <begin position="215"/>
        <end position="275"/>
    </location>
</feature>
<keyword evidence="10" id="KW-0175">Coiled coil</keyword>
<dbReference type="RefSeq" id="WP_192462930.1">
    <property type="nucleotide sequence ID" value="NZ_JACYFJ010000005.1"/>
</dbReference>
<evidence type="ECO:0000259" key="11">
    <source>
        <dbReference type="PROSITE" id="PS51123"/>
    </source>
</evidence>
<dbReference type="InterPro" id="IPR011250">
    <property type="entry name" value="OMP/PagP_B-barrel"/>
</dbReference>
<dbReference type="SUPFAM" id="SSF56925">
    <property type="entry name" value="OMPA-like"/>
    <property type="match status" value="1"/>
</dbReference>
<keyword evidence="7 9" id="KW-0472">Membrane</keyword>
<evidence type="ECO:0000256" key="3">
    <source>
        <dbReference type="ARBA" id="ARBA00022452"/>
    </source>
</evidence>
<dbReference type="Pfam" id="PF00691">
    <property type="entry name" value="OmpA"/>
    <property type="match status" value="1"/>
</dbReference>
<gene>
    <name evidence="12" type="ORF">ACFOUT_18665</name>
</gene>
<evidence type="ECO:0000313" key="12">
    <source>
        <dbReference type="EMBL" id="MFC4097914.1"/>
    </source>
</evidence>
<dbReference type="Proteomes" id="UP001595814">
    <property type="component" value="Unassembled WGS sequence"/>
</dbReference>
<evidence type="ECO:0000256" key="7">
    <source>
        <dbReference type="ARBA" id="ARBA00023136"/>
    </source>
</evidence>
<evidence type="ECO:0000256" key="9">
    <source>
        <dbReference type="PROSITE-ProRule" id="PRU00473"/>
    </source>
</evidence>
<name>A0ABV8JTG3_9FLAO</name>
<keyword evidence="8" id="KW-0998">Cell outer membrane</keyword>
<protein>
    <submittedName>
        <fullName evidence="12">OmpA family protein</fullName>
    </submittedName>
</protein>
<evidence type="ECO:0000256" key="10">
    <source>
        <dbReference type="SAM" id="Coils"/>
    </source>
</evidence>